<sequence>MLISQFIKKIRSQNNIPKTKFYQDIMAKKTYEQFENYNNETKMRLNHLPLIAERLDISTKELIHYGLDSFKNRYEQIYDSFVLLLNVYFSAEDSIEKEKIEKEIIELYHFSCGHKHENICIFALYILIKSSMNQYIEQITSPDSTDLADIKQIWKNKHFFSIYDYRILGNLCIFFYYKDLKSTIELLYPLSENCSATVIEAAFTTLENLLLGEIKHNNMINAMEVLNIIHNTLVQHPSYKHHLIYLQFADLIRYLQTLEPKFLFSTWNYIQIIAQADPQVNLEEQKKALNDIVKEQTGSTPQITGLLEIGENFSSSLEKPTDKITYFKIEES</sequence>
<accession>A0AAE4KYV7</accession>
<dbReference type="RefSeq" id="WP_311810049.1">
    <property type="nucleotide sequence ID" value="NZ_JARPZN010000015.1"/>
</dbReference>
<evidence type="ECO:0000313" key="2">
    <source>
        <dbReference type="Proteomes" id="UP001183682"/>
    </source>
</evidence>
<dbReference type="AlphaFoldDB" id="A0AAE4KYV7"/>
<name>A0AAE4KYV7_ENTGA</name>
<protein>
    <submittedName>
        <fullName evidence="1">Uncharacterized protein</fullName>
    </submittedName>
</protein>
<dbReference type="EMBL" id="JARPZN010000015">
    <property type="protein sequence ID" value="MDT2691507.1"/>
    <property type="molecule type" value="Genomic_DNA"/>
</dbReference>
<organism evidence="1 2">
    <name type="scientific">Enterococcus gallinarum</name>
    <dbReference type="NCBI Taxonomy" id="1353"/>
    <lineage>
        <taxon>Bacteria</taxon>
        <taxon>Bacillati</taxon>
        <taxon>Bacillota</taxon>
        <taxon>Bacilli</taxon>
        <taxon>Lactobacillales</taxon>
        <taxon>Enterococcaceae</taxon>
        <taxon>Enterococcus</taxon>
    </lineage>
</organism>
<dbReference type="Proteomes" id="UP001183682">
    <property type="component" value="Unassembled WGS sequence"/>
</dbReference>
<evidence type="ECO:0000313" key="1">
    <source>
        <dbReference type="EMBL" id="MDT2691507.1"/>
    </source>
</evidence>
<comment type="caution">
    <text evidence="1">The sequence shown here is derived from an EMBL/GenBank/DDBJ whole genome shotgun (WGS) entry which is preliminary data.</text>
</comment>
<dbReference type="SUPFAM" id="SSF48452">
    <property type="entry name" value="TPR-like"/>
    <property type="match status" value="1"/>
</dbReference>
<proteinExistence type="predicted"/>
<gene>
    <name evidence="1" type="ORF">P7E30_15120</name>
</gene>
<reference evidence="1" key="1">
    <citation type="submission" date="2023-03" db="EMBL/GenBank/DDBJ databases">
        <authorList>
            <person name="Shen W."/>
            <person name="Cai J."/>
        </authorList>
    </citation>
    <scope>NUCLEOTIDE SEQUENCE</scope>
    <source>
        <strain evidence="1">K69-2</strain>
    </source>
</reference>
<dbReference type="InterPro" id="IPR011990">
    <property type="entry name" value="TPR-like_helical_dom_sf"/>
</dbReference>
<dbReference type="Gene3D" id="1.25.40.400">
    <property type="match status" value="1"/>
</dbReference>